<evidence type="ECO:0008006" key="2">
    <source>
        <dbReference type="Google" id="ProtNLM"/>
    </source>
</evidence>
<dbReference type="AlphaFoldDB" id="A0A6C0AWH7"/>
<dbReference type="InterPro" id="IPR036514">
    <property type="entry name" value="SGNH_hydro_sf"/>
</dbReference>
<dbReference type="InterPro" id="IPR001087">
    <property type="entry name" value="GDSL"/>
</dbReference>
<organism evidence="1">
    <name type="scientific">viral metagenome</name>
    <dbReference type="NCBI Taxonomy" id="1070528"/>
    <lineage>
        <taxon>unclassified sequences</taxon>
        <taxon>metagenomes</taxon>
        <taxon>organismal metagenomes</taxon>
    </lineage>
</organism>
<dbReference type="Pfam" id="PF00657">
    <property type="entry name" value="Lipase_GDSL"/>
    <property type="match status" value="1"/>
</dbReference>
<sequence length="223" mass="26828">MFKNINKKHWYNLFLILFLYYIICTMTKEIEGFNENQQIILMGDSVFANDSYVEKGQSVFDILHDKHENVLLLAKDHSNVEDLLYQFSNLPVEYNNPSTVIFISIGGNDILHYFKNYSHIKQDAFIDRMFDEYANILEQLYSDWGLKARIFMCSIYFPRKDLYKKYYHMIKRWNMKLREYANEFEHTVVPLDKMFNNNKYFIHAIEPSEEGSKLLANRILEYN</sequence>
<accession>A0A6C0AWH7</accession>
<dbReference type="CDD" id="cd00229">
    <property type="entry name" value="SGNH_hydrolase"/>
    <property type="match status" value="1"/>
</dbReference>
<dbReference type="SUPFAM" id="SSF52266">
    <property type="entry name" value="SGNH hydrolase"/>
    <property type="match status" value="1"/>
</dbReference>
<reference evidence="1" key="1">
    <citation type="journal article" date="2020" name="Nature">
        <title>Giant virus diversity and host interactions through global metagenomics.</title>
        <authorList>
            <person name="Schulz F."/>
            <person name="Roux S."/>
            <person name="Paez-Espino D."/>
            <person name="Jungbluth S."/>
            <person name="Walsh D.A."/>
            <person name="Denef V.J."/>
            <person name="McMahon K.D."/>
            <person name="Konstantinidis K.T."/>
            <person name="Eloe-Fadrosh E.A."/>
            <person name="Kyrpides N.C."/>
            <person name="Woyke T."/>
        </authorList>
    </citation>
    <scope>NUCLEOTIDE SEQUENCE</scope>
    <source>
        <strain evidence="1">GVMAG-S-ERX555965-48</strain>
    </source>
</reference>
<dbReference type="EMBL" id="MN738773">
    <property type="protein sequence ID" value="QHS84174.1"/>
    <property type="molecule type" value="Genomic_DNA"/>
</dbReference>
<protein>
    <recommendedName>
        <fullName evidence="2">SGNH hydrolase-type esterase domain-containing protein</fullName>
    </recommendedName>
</protein>
<evidence type="ECO:0000313" key="1">
    <source>
        <dbReference type="EMBL" id="QHS84174.1"/>
    </source>
</evidence>
<proteinExistence type="predicted"/>
<name>A0A6C0AWH7_9ZZZZ</name>
<dbReference type="Gene3D" id="3.40.50.1110">
    <property type="entry name" value="SGNH hydrolase"/>
    <property type="match status" value="1"/>
</dbReference>